<dbReference type="InterPro" id="IPR012206">
    <property type="entry name" value="Fd_FixX"/>
</dbReference>
<evidence type="ECO:0000313" key="6">
    <source>
        <dbReference type="EMBL" id="MDV5087667.1"/>
    </source>
</evidence>
<dbReference type="SUPFAM" id="SSF54862">
    <property type="entry name" value="4Fe-4S ferredoxins"/>
    <property type="match status" value="1"/>
</dbReference>
<evidence type="ECO:0000256" key="5">
    <source>
        <dbReference type="ARBA" id="ARBA00023014"/>
    </source>
</evidence>
<keyword evidence="1" id="KW-0813">Transport</keyword>
<sequence>MMTIEAKLATTRFNVDEDNAHIEVDPNYPDMAEKMKLVNACPARLYRLQDDGSLTFDYAGCLECGTCRILSLGKVVKKWEYPRDTQGVEFREG</sequence>
<evidence type="ECO:0000256" key="1">
    <source>
        <dbReference type="ARBA" id="ARBA00022448"/>
    </source>
</evidence>
<evidence type="ECO:0000256" key="4">
    <source>
        <dbReference type="ARBA" id="ARBA00023004"/>
    </source>
</evidence>
<organism evidence="6 7">
    <name type="scientific">Veillonella absiana</name>
    <dbReference type="NCBI Taxonomy" id="3079305"/>
    <lineage>
        <taxon>Bacteria</taxon>
        <taxon>Bacillati</taxon>
        <taxon>Bacillota</taxon>
        <taxon>Negativicutes</taxon>
        <taxon>Veillonellales</taxon>
        <taxon>Veillonellaceae</taxon>
        <taxon>Veillonella</taxon>
    </lineage>
</organism>
<keyword evidence="3" id="KW-0249">Electron transport</keyword>
<name>A0ABU3Z6X6_9FIRM</name>
<keyword evidence="2" id="KW-0479">Metal-binding</keyword>
<keyword evidence="5" id="KW-0411">Iron-sulfur</keyword>
<proteinExistence type="predicted"/>
<comment type="caution">
    <text evidence="6">The sequence shown here is derived from an EMBL/GenBank/DDBJ whole genome shotgun (WGS) entry which is preliminary data.</text>
</comment>
<evidence type="ECO:0000256" key="2">
    <source>
        <dbReference type="ARBA" id="ARBA00022723"/>
    </source>
</evidence>
<evidence type="ECO:0000313" key="7">
    <source>
        <dbReference type="Proteomes" id="UP001272515"/>
    </source>
</evidence>
<dbReference type="RefSeq" id="WP_317329484.1">
    <property type="nucleotide sequence ID" value="NZ_JAWJZA010000005.1"/>
</dbReference>
<dbReference type="PIRSF" id="PIRSF036548">
    <property type="entry name" value="Fdx_FixX"/>
    <property type="match status" value="1"/>
</dbReference>
<dbReference type="Proteomes" id="UP001272515">
    <property type="component" value="Unassembled WGS sequence"/>
</dbReference>
<gene>
    <name evidence="6" type="ORF">RVY80_02220</name>
</gene>
<evidence type="ECO:0000256" key="3">
    <source>
        <dbReference type="ARBA" id="ARBA00022982"/>
    </source>
</evidence>
<reference evidence="6 7" key="1">
    <citation type="submission" date="2023-10" db="EMBL/GenBank/DDBJ databases">
        <title>Veillonella sp. nov., isolated from a pig farm feces dump.</title>
        <authorList>
            <person name="Chang Y.-H."/>
        </authorList>
    </citation>
    <scope>NUCLEOTIDE SEQUENCE [LARGE SCALE GENOMIC DNA]</scope>
    <source>
        <strain evidence="6 7">YH-vei2233</strain>
    </source>
</reference>
<dbReference type="Gene3D" id="3.30.70.20">
    <property type="match status" value="1"/>
</dbReference>
<dbReference type="PANTHER" id="PTHR43082:SF3">
    <property type="entry name" value="FERREDOXIN-LIKE PROTEIN YDIT"/>
    <property type="match status" value="1"/>
</dbReference>
<dbReference type="EMBL" id="JAWJZB010000002">
    <property type="protein sequence ID" value="MDV5087667.1"/>
    <property type="molecule type" value="Genomic_DNA"/>
</dbReference>
<keyword evidence="4" id="KW-0408">Iron</keyword>
<keyword evidence="7" id="KW-1185">Reference proteome</keyword>
<protein>
    <submittedName>
        <fullName evidence="6">Ferredoxin family protein</fullName>
    </submittedName>
</protein>
<accession>A0ABU3Z6X6</accession>
<dbReference type="PANTHER" id="PTHR43082">
    <property type="entry name" value="FERREDOXIN-LIKE"/>
    <property type="match status" value="1"/>
</dbReference>